<gene>
    <name evidence="2" type="ORF">NG800_004650</name>
</gene>
<evidence type="ECO:0000259" key="1">
    <source>
        <dbReference type="Pfam" id="PF14292"/>
    </source>
</evidence>
<name>A0ABU4JEV3_9FLAO</name>
<dbReference type="Gene3D" id="2.60.40.3620">
    <property type="match status" value="2"/>
</dbReference>
<proteinExistence type="predicted"/>
<dbReference type="EMBL" id="JAMXLT020000006">
    <property type="protein sequence ID" value="MDW8548188.1"/>
    <property type="molecule type" value="Genomic_DNA"/>
</dbReference>
<dbReference type="Pfam" id="PF14292">
    <property type="entry name" value="SusE"/>
    <property type="match status" value="1"/>
</dbReference>
<evidence type="ECO:0000313" key="3">
    <source>
        <dbReference type="Proteomes" id="UP001204439"/>
    </source>
</evidence>
<sequence>MKTNILNKIILGFLAIITMTACDDREIVQVENSTDPIVVDLSAQNLFLDQNFPNNPALTISWSAASYSVPVSISYSVEVSADEAFTAPYEVSKVTESNRTVTYTASQVNSAAQAIGLKEDIAAKMYVRVTSYLGSGDLATKSNVTSLMVTPYKLVYPDFYLVGEAGYMGWTATSAQVFHKKDNLSYIYTYLENGKDFRFLGQMDWNPINYSLDVAGIKDAYKYFKQTSTNITKSGNDENMTFTGETGIYKVIIDADKAAQSLNATVSKIQTFDVPQLYVYGNIAGNGGNAQNAIAMTKVSAGIFEYTATLAADTDFKFLGQQAEGDLEWGNISGEGNTGFIGPIGDEGSVKFTGDGSSYKITVNIKAGTYKIVKQ</sequence>
<evidence type="ECO:0000313" key="2">
    <source>
        <dbReference type="EMBL" id="MDW8548188.1"/>
    </source>
</evidence>
<feature type="domain" description="SusE outer membrane protein" evidence="1">
    <location>
        <begin position="25"/>
        <end position="129"/>
    </location>
</feature>
<comment type="caution">
    <text evidence="2">The sequence shown here is derived from an EMBL/GenBank/DDBJ whole genome shotgun (WGS) entry which is preliminary data.</text>
</comment>
<protein>
    <submittedName>
        <fullName evidence="2">SusE domain-containing protein</fullName>
    </submittedName>
</protein>
<dbReference type="Proteomes" id="UP001204439">
    <property type="component" value="Unassembled WGS sequence"/>
</dbReference>
<dbReference type="RefSeq" id="WP_063969532.1">
    <property type="nucleotide sequence ID" value="NZ_JAMXLT020000006.1"/>
</dbReference>
<dbReference type="PROSITE" id="PS51257">
    <property type="entry name" value="PROKAR_LIPOPROTEIN"/>
    <property type="match status" value="1"/>
</dbReference>
<reference evidence="2 3" key="1">
    <citation type="submission" date="2023-11" db="EMBL/GenBank/DDBJ databases">
        <title>First isolation, identification, and characterization of non-pathogenic Epilithonimonas ginsengisoli isolated from diseased farmed rainbow trout (Oncorhynchus mykiss) in Chile.</title>
        <authorList>
            <person name="Miranda C.D."/>
            <person name="Irgang R."/>
            <person name="Concha C."/>
            <person name="Rojas R."/>
            <person name="Avendano R."/>
        </authorList>
    </citation>
    <scope>NUCLEOTIDE SEQUENCE [LARGE SCALE GENOMIC DNA]</scope>
    <source>
        <strain evidence="2 3">FP99</strain>
    </source>
</reference>
<organism evidence="2 3">
    <name type="scientific">Epilithonimonas ginsengisoli</name>
    <dbReference type="NCBI Taxonomy" id="1245592"/>
    <lineage>
        <taxon>Bacteria</taxon>
        <taxon>Pseudomonadati</taxon>
        <taxon>Bacteroidota</taxon>
        <taxon>Flavobacteriia</taxon>
        <taxon>Flavobacteriales</taxon>
        <taxon>Weeksellaceae</taxon>
        <taxon>Chryseobacterium group</taxon>
        <taxon>Epilithonimonas</taxon>
    </lineage>
</organism>
<dbReference type="InterPro" id="IPR025970">
    <property type="entry name" value="SusE"/>
</dbReference>
<accession>A0ABU4JEV3</accession>
<keyword evidence="3" id="KW-1185">Reference proteome</keyword>